<dbReference type="EMBL" id="JAQJAN010000012">
    <property type="protein sequence ID" value="KAJ5716645.1"/>
    <property type="molecule type" value="Genomic_DNA"/>
</dbReference>
<feature type="compositionally biased region" description="Acidic residues" evidence="1">
    <location>
        <begin position="464"/>
        <end position="479"/>
    </location>
</feature>
<feature type="region of interest" description="Disordered" evidence="1">
    <location>
        <begin position="428"/>
        <end position="517"/>
    </location>
</feature>
<feature type="compositionally biased region" description="Polar residues" evidence="1">
    <location>
        <begin position="76"/>
        <end position="87"/>
    </location>
</feature>
<accession>A0AAD6HHJ2</accession>
<protein>
    <submittedName>
        <fullName evidence="2">Uncharacterized protein</fullName>
    </submittedName>
</protein>
<name>A0AAD6HHJ2_9EURO</name>
<sequence length="517" mass="59352">MMLVTFRVAIAVALVFTIFLVKNHLNSLNQWSTDSNSGPDFILNDAGAHIELVSGDDSKPEIPVESGVRNVTLESNVSSTPVPTTGKNVWEKPTGEPVIPSSFKPKQIPVEVPEDTFDPFLEDFYYFGDEDEEQTEDMHYDMGRYDHNQMPKKKPDPPEPPKPPQVPKLTDRIIVLGRMSWEDSDWLDWELPEWPSAVYVVDDPDAEFHVQQNKGKESNIYLQYIIDHYDKLPDYMVFLHAHRTSAHVEFDEQDNVLTVQRLQLDYVRQAGYANLRCDWGPGCPDEVYPFRQLAGRTTEIAFAGAWIRIFNNTNIPEIVGTPCCAQFAVTREQVHARPLSDYQHFHSWLMETELDDETSGRVFEYLWHIIFGQDPVSCPSKAQCYWDVYGLEYVEPPIDWMFDDSLDSEYDDDEFWGGYDYPDEEVEDDEYMEEEDDQQEAEDSEYSPKLNGTGRSEPKSSDTFEVDDSFEFDDSDFDGSPEGSTKAHSGSESDRWQDLEEEAEGIDSPDSSQELDS</sequence>
<reference evidence="2" key="1">
    <citation type="journal article" date="2023" name="IMA Fungus">
        <title>Comparative genomic study of the Penicillium genus elucidates a diverse pangenome and 15 lateral gene transfer events.</title>
        <authorList>
            <person name="Petersen C."/>
            <person name="Sorensen T."/>
            <person name="Nielsen M.R."/>
            <person name="Sondergaard T.E."/>
            <person name="Sorensen J.L."/>
            <person name="Fitzpatrick D.A."/>
            <person name="Frisvad J.C."/>
            <person name="Nielsen K.L."/>
        </authorList>
    </citation>
    <scope>NUCLEOTIDE SEQUENCE</scope>
    <source>
        <strain evidence="2">IBT 17514</strain>
    </source>
</reference>
<comment type="caution">
    <text evidence="2">The sequence shown here is derived from an EMBL/GenBank/DDBJ whole genome shotgun (WGS) entry which is preliminary data.</text>
</comment>
<dbReference type="PANTHER" id="PTHR37490:SF3">
    <property type="entry name" value="DUF3431 DOMAIN CONTAINING PROTEIN"/>
    <property type="match status" value="1"/>
</dbReference>
<gene>
    <name evidence="2" type="ORF">N7493_008556</name>
</gene>
<dbReference type="AlphaFoldDB" id="A0AAD6HHJ2"/>
<evidence type="ECO:0000313" key="3">
    <source>
        <dbReference type="Proteomes" id="UP001215712"/>
    </source>
</evidence>
<feature type="compositionally biased region" description="Basic and acidic residues" evidence="1">
    <location>
        <begin position="489"/>
        <end position="498"/>
    </location>
</feature>
<evidence type="ECO:0000256" key="1">
    <source>
        <dbReference type="SAM" id="MobiDB-lite"/>
    </source>
</evidence>
<feature type="compositionally biased region" description="Acidic residues" evidence="1">
    <location>
        <begin position="499"/>
        <end position="517"/>
    </location>
</feature>
<reference evidence="2" key="2">
    <citation type="submission" date="2023-01" db="EMBL/GenBank/DDBJ databases">
        <authorList>
            <person name="Petersen C."/>
        </authorList>
    </citation>
    <scope>NUCLEOTIDE SEQUENCE</scope>
    <source>
        <strain evidence="2">IBT 17514</strain>
    </source>
</reference>
<dbReference type="InterPro" id="IPR021838">
    <property type="entry name" value="DUF3431"/>
</dbReference>
<feature type="region of interest" description="Disordered" evidence="1">
    <location>
        <begin position="76"/>
        <end position="104"/>
    </location>
</feature>
<feature type="compositionally biased region" description="Basic and acidic residues" evidence="1">
    <location>
        <begin position="144"/>
        <end position="159"/>
    </location>
</feature>
<feature type="region of interest" description="Disordered" evidence="1">
    <location>
        <begin position="144"/>
        <end position="167"/>
    </location>
</feature>
<dbReference type="PANTHER" id="PTHR37490">
    <property type="entry name" value="EXPRESSED PROTEIN"/>
    <property type="match status" value="1"/>
</dbReference>
<dbReference type="Proteomes" id="UP001215712">
    <property type="component" value="Unassembled WGS sequence"/>
</dbReference>
<keyword evidence="3" id="KW-1185">Reference proteome</keyword>
<dbReference type="Pfam" id="PF11913">
    <property type="entry name" value="DUF3431"/>
    <property type="match status" value="1"/>
</dbReference>
<feature type="compositionally biased region" description="Acidic residues" evidence="1">
    <location>
        <begin position="428"/>
        <end position="445"/>
    </location>
</feature>
<proteinExistence type="predicted"/>
<organism evidence="2 3">
    <name type="scientific">Penicillium malachiteum</name>
    <dbReference type="NCBI Taxonomy" id="1324776"/>
    <lineage>
        <taxon>Eukaryota</taxon>
        <taxon>Fungi</taxon>
        <taxon>Dikarya</taxon>
        <taxon>Ascomycota</taxon>
        <taxon>Pezizomycotina</taxon>
        <taxon>Eurotiomycetes</taxon>
        <taxon>Eurotiomycetidae</taxon>
        <taxon>Eurotiales</taxon>
        <taxon>Aspergillaceae</taxon>
        <taxon>Penicillium</taxon>
    </lineage>
</organism>
<evidence type="ECO:0000313" key="2">
    <source>
        <dbReference type="EMBL" id="KAJ5716645.1"/>
    </source>
</evidence>